<dbReference type="AlphaFoldDB" id="A0AAE0YQS1"/>
<evidence type="ECO:0000256" key="6">
    <source>
        <dbReference type="ARBA" id="ARBA00022691"/>
    </source>
</evidence>
<dbReference type="EMBL" id="JAWDGP010005682">
    <property type="protein sequence ID" value="KAK3754297.1"/>
    <property type="molecule type" value="Genomic_DNA"/>
</dbReference>
<proteinExistence type="inferred from homology"/>
<accession>A0AAE0YQS1</accession>
<organism evidence="12 13">
    <name type="scientific">Elysia crispata</name>
    <name type="common">lettuce slug</name>
    <dbReference type="NCBI Taxonomy" id="231223"/>
    <lineage>
        <taxon>Eukaryota</taxon>
        <taxon>Metazoa</taxon>
        <taxon>Spiralia</taxon>
        <taxon>Lophotrochozoa</taxon>
        <taxon>Mollusca</taxon>
        <taxon>Gastropoda</taxon>
        <taxon>Heterobranchia</taxon>
        <taxon>Euthyneura</taxon>
        <taxon>Panpulmonata</taxon>
        <taxon>Sacoglossa</taxon>
        <taxon>Placobranchoidea</taxon>
        <taxon>Plakobranchidae</taxon>
        <taxon>Elysia</taxon>
    </lineage>
</organism>
<evidence type="ECO:0000256" key="3">
    <source>
        <dbReference type="ARBA" id="ARBA00022552"/>
    </source>
</evidence>
<keyword evidence="7" id="KW-0809">Transit peptide</keyword>
<feature type="domain" description="Ribosomal RNA methyltransferase FtsJ" evidence="11">
    <location>
        <begin position="36"/>
        <end position="221"/>
    </location>
</feature>
<dbReference type="InterPro" id="IPR002877">
    <property type="entry name" value="RNA_MeTrfase_FtsJ_dom"/>
</dbReference>
<keyword evidence="6 10" id="KW-0949">S-adenosyl-L-methionine</keyword>
<feature type="active site" description="Proton acceptor" evidence="10">
    <location>
        <position position="178"/>
    </location>
</feature>
<reference evidence="12" key="1">
    <citation type="journal article" date="2023" name="G3 (Bethesda)">
        <title>A reference genome for the long-term kleptoplast-retaining sea slug Elysia crispata morphotype clarki.</title>
        <authorList>
            <person name="Eastman K.E."/>
            <person name="Pendleton A.L."/>
            <person name="Shaikh M.A."/>
            <person name="Suttiyut T."/>
            <person name="Ogas R."/>
            <person name="Tomko P."/>
            <person name="Gavelis G."/>
            <person name="Widhalm J.R."/>
            <person name="Wisecaver J.H."/>
        </authorList>
    </citation>
    <scope>NUCLEOTIDE SEQUENCE</scope>
    <source>
        <strain evidence="12">ECLA1</strain>
    </source>
</reference>
<keyword evidence="8" id="KW-0496">Mitochondrion</keyword>
<dbReference type="HAMAP" id="MF_01547">
    <property type="entry name" value="RNA_methyltr_E"/>
    <property type="match status" value="1"/>
</dbReference>
<protein>
    <recommendedName>
        <fullName evidence="9">rRNA methyltransferase 2, mitochondrial</fullName>
    </recommendedName>
</protein>
<dbReference type="PANTHER" id="PTHR10920:SF18">
    <property type="entry name" value="RRNA METHYLTRANSFERASE 2, MITOCHONDRIAL"/>
    <property type="match status" value="1"/>
</dbReference>
<dbReference type="InterPro" id="IPR029063">
    <property type="entry name" value="SAM-dependent_MTases_sf"/>
</dbReference>
<dbReference type="InterPro" id="IPR050082">
    <property type="entry name" value="RNA_methyltr_RlmE"/>
</dbReference>
<dbReference type="GO" id="GO:0005759">
    <property type="term" value="C:mitochondrial matrix"/>
    <property type="evidence" value="ECO:0007669"/>
    <property type="project" value="UniProtKB-ARBA"/>
</dbReference>
<comment type="similarity">
    <text evidence="2">Belongs to the class I-like SAM-binding methyltransferase superfamily. RNA methyltransferase RlmE family.</text>
</comment>
<dbReference type="PIRSF" id="PIRSF005461">
    <property type="entry name" value="23S_rRNA_mtase"/>
    <property type="match status" value="1"/>
</dbReference>
<comment type="caution">
    <text evidence="12">The sequence shown here is derived from an EMBL/GenBank/DDBJ whole genome shotgun (WGS) entry which is preliminary data.</text>
</comment>
<dbReference type="PANTHER" id="PTHR10920">
    <property type="entry name" value="RIBOSOMAL RNA METHYLTRANSFERASE"/>
    <property type="match status" value="1"/>
</dbReference>
<dbReference type="InterPro" id="IPR015507">
    <property type="entry name" value="rRNA-MeTfrase_E"/>
</dbReference>
<keyword evidence="5" id="KW-0808">Transferase</keyword>
<evidence type="ECO:0000313" key="13">
    <source>
        <dbReference type="Proteomes" id="UP001283361"/>
    </source>
</evidence>
<evidence type="ECO:0000256" key="2">
    <source>
        <dbReference type="ARBA" id="ARBA00009258"/>
    </source>
</evidence>
<evidence type="ECO:0000256" key="1">
    <source>
        <dbReference type="ARBA" id="ARBA00004173"/>
    </source>
</evidence>
<evidence type="ECO:0000256" key="4">
    <source>
        <dbReference type="ARBA" id="ARBA00022603"/>
    </source>
</evidence>
<evidence type="ECO:0000259" key="11">
    <source>
        <dbReference type="Pfam" id="PF01728"/>
    </source>
</evidence>
<gene>
    <name evidence="12" type="ORF">RRG08_050959</name>
</gene>
<dbReference type="Pfam" id="PF01728">
    <property type="entry name" value="FtsJ"/>
    <property type="match status" value="1"/>
</dbReference>
<keyword evidence="13" id="KW-1185">Reference proteome</keyword>
<dbReference type="GO" id="GO:0008650">
    <property type="term" value="F:rRNA (uridine-2'-O-)-methyltransferase activity"/>
    <property type="evidence" value="ECO:0007669"/>
    <property type="project" value="TreeGrafter"/>
</dbReference>
<keyword evidence="4" id="KW-0489">Methyltransferase</keyword>
<dbReference type="Proteomes" id="UP001283361">
    <property type="component" value="Unassembled WGS sequence"/>
</dbReference>
<name>A0AAE0YQS1_9GAST</name>
<evidence type="ECO:0000256" key="10">
    <source>
        <dbReference type="PIRSR" id="PIRSR005461-1"/>
    </source>
</evidence>
<dbReference type="FunFam" id="3.40.50.150:FF:000129">
    <property type="entry name" value="Mitochondrial rRNA methyltransferase 2"/>
    <property type="match status" value="1"/>
</dbReference>
<dbReference type="SUPFAM" id="SSF53335">
    <property type="entry name" value="S-adenosyl-L-methionine-dependent methyltransferases"/>
    <property type="match status" value="1"/>
</dbReference>
<evidence type="ECO:0000256" key="9">
    <source>
        <dbReference type="ARBA" id="ARBA00041184"/>
    </source>
</evidence>
<dbReference type="GO" id="GO:1902775">
    <property type="term" value="P:mitochondrial large ribosomal subunit assembly"/>
    <property type="evidence" value="ECO:0007669"/>
    <property type="project" value="UniProtKB-ARBA"/>
</dbReference>
<comment type="subcellular location">
    <subcellularLocation>
        <location evidence="1">Mitochondrion</location>
    </subcellularLocation>
</comment>
<sequence>MSTAHRKCSNKGVSSNEWLRRQMRDIYVKQAGKENYRCRSAFKLLQIDEKYRILKPGHVVIDCGAAPGSWCQVAAQKVNAYGQDACQPRGTVIGIDLQSMAPIDGVHLLPLCDFTSEATQHRVREILKNKKADVLLSDMAPAATGVKSHNHEAIVTLCFSVLTFSLSVLKEGGTIVCKLWSGGDQPRLEKAMRAICDSVRVVKPSASRGDSAEIFLMGKGFHGFRTP</sequence>
<evidence type="ECO:0000313" key="12">
    <source>
        <dbReference type="EMBL" id="KAK3754297.1"/>
    </source>
</evidence>
<keyword evidence="3" id="KW-0698">rRNA processing</keyword>
<evidence type="ECO:0000256" key="5">
    <source>
        <dbReference type="ARBA" id="ARBA00022679"/>
    </source>
</evidence>
<evidence type="ECO:0000256" key="8">
    <source>
        <dbReference type="ARBA" id="ARBA00023128"/>
    </source>
</evidence>
<evidence type="ECO:0000256" key="7">
    <source>
        <dbReference type="ARBA" id="ARBA00022946"/>
    </source>
</evidence>
<dbReference type="Gene3D" id="3.40.50.150">
    <property type="entry name" value="Vaccinia Virus protein VP39"/>
    <property type="match status" value="1"/>
</dbReference>